<dbReference type="GeneID" id="70188616"/>
<reference evidence="1" key="1">
    <citation type="journal article" date="2021" name="Nat. Commun.">
        <title>Genetic determinants of endophytism in the Arabidopsis root mycobiome.</title>
        <authorList>
            <person name="Mesny F."/>
            <person name="Miyauchi S."/>
            <person name="Thiergart T."/>
            <person name="Pickel B."/>
            <person name="Atanasova L."/>
            <person name="Karlsson M."/>
            <person name="Huettel B."/>
            <person name="Barry K.W."/>
            <person name="Haridas S."/>
            <person name="Chen C."/>
            <person name="Bauer D."/>
            <person name="Andreopoulos W."/>
            <person name="Pangilinan J."/>
            <person name="LaButti K."/>
            <person name="Riley R."/>
            <person name="Lipzen A."/>
            <person name="Clum A."/>
            <person name="Drula E."/>
            <person name="Henrissat B."/>
            <person name="Kohler A."/>
            <person name="Grigoriev I.V."/>
            <person name="Martin F.M."/>
            <person name="Hacquard S."/>
        </authorList>
    </citation>
    <scope>NUCLEOTIDE SEQUENCE</scope>
    <source>
        <strain evidence="1">MPI-CAGE-CH-0230</strain>
    </source>
</reference>
<dbReference type="EMBL" id="JAGTJQ010000007">
    <property type="protein sequence ID" value="KAH7027835.1"/>
    <property type="molecule type" value="Genomic_DNA"/>
</dbReference>
<accession>A0A9P9BS09</accession>
<dbReference type="Proteomes" id="UP000756346">
    <property type="component" value="Unassembled WGS sequence"/>
</dbReference>
<protein>
    <submittedName>
        <fullName evidence="1">Uncharacterized protein</fullName>
    </submittedName>
</protein>
<sequence length="101" mass="10618">MSVSVVALAPAEAKEAIANVVSKVEKITLDLKGVATNVDDLQGLLIEYKPDAVLITSAFADKAEAIRSGILAVNKDVTVVAIPEGKTGPEAIEWLKTQFAK</sequence>
<evidence type="ECO:0000313" key="2">
    <source>
        <dbReference type="Proteomes" id="UP000756346"/>
    </source>
</evidence>
<evidence type="ECO:0000313" key="1">
    <source>
        <dbReference type="EMBL" id="KAH7027835.1"/>
    </source>
</evidence>
<dbReference type="RefSeq" id="XP_046010634.1">
    <property type="nucleotide sequence ID" value="XM_046159070.1"/>
</dbReference>
<keyword evidence="2" id="KW-1185">Reference proteome</keyword>
<organism evidence="1 2">
    <name type="scientific">Microdochium trichocladiopsis</name>
    <dbReference type="NCBI Taxonomy" id="1682393"/>
    <lineage>
        <taxon>Eukaryota</taxon>
        <taxon>Fungi</taxon>
        <taxon>Dikarya</taxon>
        <taxon>Ascomycota</taxon>
        <taxon>Pezizomycotina</taxon>
        <taxon>Sordariomycetes</taxon>
        <taxon>Xylariomycetidae</taxon>
        <taxon>Xylariales</taxon>
        <taxon>Microdochiaceae</taxon>
        <taxon>Microdochium</taxon>
    </lineage>
</organism>
<dbReference type="AlphaFoldDB" id="A0A9P9BS09"/>
<name>A0A9P9BS09_9PEZI</name>
<proteinExistence type="predicted"/>
<comment type="caution">
    <text evidence="1">The sequence shown here is derived from an EMBL/GenBank/DDBJ whole genome shotgun (WGS) entry which is preliminary data.</text>
</comment>
<gene>
    <name evidence="1" type="ORF">B0I36DRAFT_364981</name>
</gene>